<organism evidence="2 3">
    <name type="scientific">Coemansia interrupta</name>
    <dbReference type="NCBI Taxonomy" id="1126814"/>
    <lineage>
        <taxon>Eukaryota</taxon>
        <taxon>Fungi</taxon>
        <taxon>Fungi incertae sedis</taxon>
        <taxon>Zoopagomycota</taxon>
        <taxon>Kickxellomycotina</taxon>
        <taxon>Kickxellomycetes</taxon>
        <taxon>Kickxellales</taxon>
        <taxon>Kickxellaceae</taxon>
        <taxon>Coemansia</taxon>
    </lineage>
</organism>
<dbReference type="EMBL" id="JANBUM010000063">
    <property type="protein sequence ID" value="KAJ2786402.1"/>
    <property type="molecule type" value="Genomic_DNA"/>
</dbReference>
<dbReference type="Pfam" id="PF02171">
    <property type="entry name" value="Piwi"/>
    <property type="match status" value="1"/>
</dbReference>
<dbReference type="Proteomes" id="UP001140172">
    <property type="component" value="Unassembled WGS sequence"/>
</dbReference>
<dbReference type="PANTHER" id="PTHR22891">
    <property type="entry name" value="EUKARYOTIC TRANSLATION INITIATION FACTOR 2C"/>
    <property type="match status" value="1"/>
</dbReference>
<name>A0A9W8HR00_9FUNG</name>
<dbReference type="InterPro" id="IPR012337">
    <property type="entry name" value="RNaseH-like_sf"/>
</dbReference>
<reference evidence="2" key="1">
    <citation type="submission" date="2022-07" db="EMBL/GenBank/DDBJ databases">
        <title>Phylogenomic reconstructions and comparative analyses of Kickxellomycotina fungi.</title>
        <authorList>
            <person name="Reynolds N.K."/>
            <person name="Stajich J.E."/>
            <person name="Barry K."/>
            <person name="Grigoriev I.V."/>
            <person name="Crous P."/>
            <person name="Smith M.E."/>
        </authorList>
    </citation>
    <scope>NUCLEOTIDE SEQUENCE</scope>
    <source>
        <strain evidence="2">BCRC 34489</strain>
    </source>
</reference>
<dbReference type="SUPFAM" id="SSF53098">
    <property type="entry name" value="Ribonuclease H-like"/>
    <property type="match status" value="1"/>
</dbReference>
<dbReference type="GO" id="GO:0003676">
    <property type="term" value="F:nucleic acid binding"/>
    <property type="evidence" value="ECO:0007669"/>
    <property type="project" value="InterPro"/>
</dbReference>
<dbReference type="InterPro" id="IPR003165">
    <property type="entry name" value="Piwi"/>
</dbReference>
<comment type="caution">
    <text evidence="2">The sequence shown here is derived from an EMBL/GenBank/DDBJ whole genome shotgun (WGS) entry which is preliminary data.</text>
</comment>
<dbReference type="OrthoDB" id="10252740at2759"/>
<dbReference type="AlphaFoldDB" id="A0A9W8HR00"/>
<evidence type="ECO:0000259" key="1">
    <source>
        <dbReference type="PROSITE" id="PS50822"/>
    </source>
</evidence>
<evidence type="ECO:0000313" key="2">
    <source>
        <dbReference type="EMBL" id="KAJ2786402.1"/>
    </source>
</evidence>
<protein>
    <submittedName>
        <fullName evidence="2">Protein argonaute 14</fullName>
    </submittedName>
</protein>
<keyword evidence="3" id="KW-1185">Reference proteome</keyword>
<feature type="domain" description="Piwi" evidence="1">
    <location>
        <begin position="1"/>
        <end position="77"/>
    </location>
</feature>
<accession>A0A9W8HR00</accession>
<dbReference type="PROSITE" id="PS50822">
    <property type="entry name" value="PIWI"/>
    <property type="match status" value="1"/>
</dbReference>
<dbReference type="Gene3D" id="3.30.420.10">
    <property type="entry name" value="Ribonuclease H-like superfamily/Ribonuclease H"/>
    <property type="match status" value="1"/>
</dbReference>
<sequence>MPGFQDFYLFSHAAIQGTSRPTHYYVLHDDAGFTMDQIQRLSYYLCYTYAICTRSVSLVPPVYYAHRVADRARCHLVDMGVAFEEASSMTSGYYGGAGSGTAGIRENTEVRIIRTHDLLDETMYFM</sequence>
<gene>
    <name evidence="2" type="primary">AGO14</name>
    <name evidence="2" type="ORF">GGI15_001535</name>
</gene>
<dbReference type="InterPro" id="IPR036397">
    <property type="entry name" value="RNaseH_sf"/>
</dbReference>
<evidence type="ECO:0000313" key="3">
    <source>
        <dbReference type="Proteomes" id="UP001140172"/>
    </source>
</evidence>
<proteinExistence type="predicted"/>